<name>K6WXR9_9ACTN</name>
<protein>
    <submittedName>
        <fullName evidence="3">Putative PadR family transcriptional regulator</fullName>
    </submittedName>
</protein>
<evidence type="ECO:0000256" key="1">
    <source>
        <dbReference type="SAM" id="MobiDB-lite"/>
    </source>
</evidence>
<dbReference type="Gene3D" id="6.10.140.190">
    <property type="match status" value="1"/>
</dbReference>
<dbReference type="eggNOG" id="COG1695">
    <property type="taxonomic scope" value="Bacteria"/>
</dbReference>
<sequence>MRVRILRGRDEDEFFDTAERVGPYLTLTRGIAYERENIAWAQLAIRVLERRRRLRDTSADDAAPAFGGTREHQR</sequence>
<dbReference type="STRING" id="1108045.GORHZ_126_00600"/>
<evidence type="ECO:0000259" key="2">
    <source>
        <dbReference type="Pfam" id="PF10400"/>
    </source>
</evidence>
<dbReference type="AlphaFoldDB" id="K6WXR9"/>
<evidence type="ECO:0000313" key="3">
    <source>
        <dbReference type="EMBL" id="GAB91319.1"/>
    </source>
</evidence>
<comment type="caution">
    <text evidence="3">The sequence shown here is derived from an EMBL/GenBank/DDBJ whole genome shotgun (WGS) entry which is preliminary data.</text>
</comment>
<dbReference type="Pfam" id="PF10400">
    <property type="entry name" value="Vir_act_alpha_C"/>
    <property type="match status" value="1"/>
</dbReference>
<accession>K6WXR9</accession>
<reference evidence="3 4" key="1">
    <citation type="submission" date="2012-08" db="EMBL/GenBank/DDBJ databases">
        <title>Whole genome shotgun sequence of Gordonia rhizosphera NBRC 16068.</title>
        <authorList>
            <person name="Takarada H."/>
            <person name="Isaki S."/>
            <person name="Hosoyama A."/>
            <person name="Tsuchikane K."/>
            <person name="Katsumata H."/>
            <person name="Baba S."/>
            <person name="Ohji S."/>
            <person name="Yamazaki S."/>
            <person name="Fujita N."/>
        </authorList>
    </citation>
    <scope>NUCLEOTIDE SEQUENCE [LARGE SCALE GENOMIC DNA]</scope>
    <source>
        <strain evidence="3 4">NBRC 16068</strain>
    </source>
</reference>
<dbReference type="EMBL" id="BAHC01000126">
    <property type="protein sequence ID" value="GAB91319.1"/>
    <property type="molecule type" value="Genomic_DNA"/>
</dbReference>
<feature type="region of interest" description="Disordered" evidence="1">
    <location>
        <begin position="54"/>
        <end position="74"/>
    </location>
</feature>
<proteinExistence type="predicted"/>
<evidence type="ECO:0000313" key="4">
    <source>
        <dbReference type="Proteomes" id="UP000008363"/>
    </source>
</evidence>
<organism evidence="3 4">
    <name type="scientific">Gordonia rhizosphera NBRC 16068</name>
    <dbReference type="NCBI Taxonomy" id="1108045"/>
    <lineage>
        <taxon>Bacteria</taxon>
        <taxon>Bacillati</taxon>
        <taxon>Actinomycetota</taxon>
        <taxon>Actinomycetes</taxon>
        <taxon>Mycobacteriales</taxon>
        <taxon>Gordoniaceae</taxon>
        <taxon>Gordonia</taxon>
    </lineage>
</organism>
<dbReference type="InterPro" id="IPR018309">
    <property type="entry name" value="Tscrpt_reg_PadR_C"/>
</dbReference>
<keyword evidence="4" id="KW-1185">Reference proteome</keyword>
<feature type="domain" description="Transcription regulator PadR C-terminal" evidence="2">
    <location>
        <begin position="9"/>
        <end position="49"/>
    </location>
</feature>
<gene>
    <name evidence="3" type="ORF">GORHZ_126_00600</name>
</gene>
<dbReference type="Proteomes" id="UP000008363">
    <property type="component" value="Unassembled WGS sequence"/>
</dbReference>